<proteinExistence type="predicted"/>
<dbReference type="EMBL" id="UYYB01100242">
    <property type="protein sequence ID" value="VDM77820.1"/>
    <property type="molecule type" value="Genomic_DNA"/>
</dbReference>
<accession>A0A3P7IXH5</accession>
<dbReference type="AlphaFoldDB" id="A0A3P7IXH5"/>
<organism evidence="1 2">
    <name type="scientific">Strongylus vulgaris</name>
    <name type="common">Blood worm</name>
    <dbReference type="NCBI Taxonomy" id="40348"/>
    <lineage>
        <taxon>Eukaryota</taxon>
        <taxon>Metazoa</taxon>
        <taxon>Ecdysozoa</taxon>
        <taxon>Nematoda</taxon>
        <taxon>Chromadorea</taxon>
        <taxon>Rhabditida</taxon>
        <taxon>Rhabditina</taxon>
        <taxon>Rhabditomorpha</taxon>
        <taxon>Strongyloidea</taxon>
        <taxon>Strongylidae</taxon>
        <taxon>Strongylus</taxon>
    </lineage>
</organism>
<name>A0A3P7IXH5_STRVU</name>
<evidence type="ECO:0000313" key="2">
    <source>
        <dbReference type="Proteomes" id="UP000270094"/>
    </source>
</evidence>
<sequence length="69" mass="8116">MKEHRRWAWESPDCNSCGDRPHSHQPKMVLTEHLIGTILQQCQIIVSIERKWIQPKAWKEVLSVGGKRK</sequence>
<evidence type="ECO:0000313" key="1">
    <source>
        <dbReference type="EMBL" id="VDM77820.1"/>
    </source>
</evidence>
<dbReference type="Proteomes" id="UP000270094">
    <property type="component" value="Unassembled WGS sequence"/>
</dbReference>
<gene>
    <name evidence="1" type="ORF">SVUK_LOCUS12818</name>
</gene>
<keyword evidence="2" id="KW-1185">Reference proteome</keyword>
<reference evidence="1 2" key="1">
    <citation type="submission" date="2018-11" db="EMBL/GenBank/DDBJ databases">
        <authorList>
            <consortium name="Pathogen Informatics"/>
        </authorList>
    </citation>
    <scope>NUCLEOTIDE SEQUENCE [LARGE SCALE GENOMIC DNA]</scope>
</reference>
<protein>
    <submittedName>
        <fullName evidence="1">Uncharacterized protein</fullName>
    </submittedName>
</protein>